<comment type="caution">
    <text evidence="16">The sequence shown here is derived from an EMBL/GenBank/DDBJ whole genome shotgun (WGS) entry which is preliminary data.</text>
</comment>
<dbReference type="PANTHER" id="PTHR13018:SF96">
    <property type="entry name" value="OS05G0393800 PROTEIN"/>
    <property type="match status" value="1"/>
</dbReference>
<dbReference type="GO" id="GO:0009507">
    <property type="term" value="C:chloroplast"/>
    <property type="evidence" value="ECO:0007669"/>
    <property type="project" value="UniProtKB-SubCell"/>
</dbReference>
<dbReference type="GO" id="GO:0005886">
    <property type="term" value="C:plasma membrane"/>
    <property type="evidence" value="ECO:0007669"/>
    <property type="project" value="TreeGrafter"/>
</dbReference>
<dbReference type="InterPro" id="IPR032880">
    <property type="entry name" value="CSC1/OSCA1-like_N"/>
</dbReference>
<dbReference type="Pfam" id="PF02714">
    <property type="entry name" value="RSN1_7TM"/>
    <property type="match status" value="1"/>
</dbReference>
<keyword evidence="7 14" id="KW-0812">Transmembrane</keyword>
<dbReference type="SUPFAM" id="SSF51011">
    <property type="entry name" value="Glycosyl hydrolase domain"/>
    <property type="match status" value="1"/>
</dbReference>
<comment type="subcellular location">
    <subcellularLocation>
        <location evidence="1">Membrane</location>
        <topology evidence="1">Multi-pass membrane protein</topology>
    </subcellularLocation>
    <subcellularLocation>
        <location evidence="2">Plastid</location>
        <location evidence="2">Chloroplast</location>
    </subcellularLocation>
</comment>
<keyword evidence="8" id="KW-0106">Calcium</keyword>
<dbReference type="GO" id="GO:0019156">
    <property type="term" value="F:isoamylase activity"/>
    <property type="evidence" value="ECO:0007669"/>
    <property type="project" value="InterPro"/>
</dbReference>
<accession>A0A498IPU6</accession>
<dbReference type="Gene3D" id="2.60.40.1180">
    <property type="entry name" value="Golgi alpha-mannosidase II"/>
    <property type="match status" value="1"/>
</dbReference>
<dbReference type="CDD" id="cd11346">
    <property type="entry name" value="AmyAc_plant_IsoA"/>
    <property type="match status" value="1"/>
</dbReference>
<evidence type="ECO:0000313" key="16">
    <source>
        <dbReference type="EMBL" id="RXH84234.1"/>
    </source>
</evidence>
<name>A0A498IPU6_MALDO</name>
<keyword evidence="17" id="KW-1185">Reference proteome</keyword>
<dbReference type="InterPro" id="IPR017853">
    <property type="entry name" value="GH"/>
</dbReference>
<dbReference type="InterPro" id="IPR044096">
    <property type="entry name" value="AmyAc_plant_ISA2"/>
</dbReference>
<comment type="similarity">
    <text evidence="3">Belongs to the CSC1 (TC 1.A.17) family.</text>
</comment>
<evidence type="ECO:0000256" key="6">
    <source>
        <dbReference type="ARBA" id="ARBA00022640"/>
    </source>
</evidence>
<dbReference type="Gene3D" id="2.60.40.10">
    <property type="entry name" value="Immunoglobulins"/>
    <property type="match status" value="1"/>
</dbReference>
<dbReference type="Pfam" id="PF21156">
    <property type="entry name" value="ISOA1-3_C"/>
    <property type="match status" value="1"/>
</dbReference>
<keyword evidence="10 14" id="KW-1133">Transmembrane helix</keyword>
<dbReference type="GO" id="GO:0005227">
    <property type="term" value="F:calcium-activated cation channel activity"/>
    <property type="evidence" value="ECO:0007669"/>
    <property type="project" value="InterPro"/>
</dbReference>
<keyword evidence="12 14" id="KW-0472">Membrane</keyword>
<evidence type="ECO:0000256" key="12">
    <source>
        <dbReference type="ARBA" id="ARBA00023136"/>
    </source>
</evidence>
<keyword evidence="9" id="KW-0809">Transit peptide</keyword>
<dbReference type="Pfam" id="PF14703">
    <property type="entry name" value="PHM7_cyt"/>
    <property type="match status" value="1"/>
</dbReference>
<evidence type="ECO:0000256" key="11">
    <source>
        <dbReference type="ARBA" id="ARBA00023065"/>
    </source>
</evidence>
<reference evidence="16 17" key="1">
    <citation type="submission" date="2018-10" db="EMBL/GenBank/DDBJ databases">
        <title>A high-quality apple genome assembly.</title>
        <authorList>
            <person name="Hu J."/>
        </authorList>
    </citation>
    <scope>NUCLEOTIDE SEQUENCE [LARGE SCALE GENOMIC DNA]</scope>
    <source>
        <strain evidence="17">cv. HFTH1</strain>
        <tissue evidence="16">Young leaf</tissue>
    </source>
</reference>
<feature type="transmembrane region" description="Helical" evidence="14">
    <location>
        <begin position="156"/>
        <end position="175"/>
    </location>
</feature>
<evidence type="ECO:0000256" key="2">
    <source>
        <dbReference type="ARBA" id="ARBA00004229"/>
    </source>
</evidence>
<feature type="transmembrane region" description="Helical" evidence="14">
    <location>
        <begin position="425"/>
        <end position="444"/>
    </location>
</feature>
<evidence type="ECO:0000256" key="3">
    <source>
        <dbReference type="ARBA" id="ARBA00007779"/>
    </source>
</evidence>
<evidence type="ECO:0000256" key="9">
    <source>
        <dbReference type="ARBA" id="ARBA00022946"/>
    </source>
</evidence>
<organism evidence="16 17">
    <name type="scientific">Malus domestica</name>
    <name type="common">Apple</name>
    <name type="synonym">Pyrus malus</name>
    <dbReference type="NCBI Taxonomy" id="3750"/>
    <lineage>
        <taxon>Eukaryota</taxon>
        <taxon>Viridiplantae</taxon>
        <taxon>Streptophyta</taxon>
        <taxon>Embryophyta</taxon>
        <taxon>Tracheophyta</taxon>
        <taxon>Spermatophyta</taxon>
        <taxon>Magnoliopsida</taxon>
        <taxon>eudicotyledons</taxon>
        <taxon>Gunneridae</taxon>
        <taxon>Pentapetalae</taxon>
        <taxon>rosids</taxon>
        <taxon>fabids</taxon>
        <taxon>Rosales</taxon>
        <taxon>Rosaceae</taxon>
        <taxon>Amygdaloideae</taxon>
        <taxon>Maleae</taxon>
        <taxon>Malus</taxon>
    </lineage>
</organism>
<dbReference type="InterPro" id="IPR045122">
    <property type="entry name" value="Csc1-like"/>
</dbReference>
<keyword evidence="5" id="KW-0150">Chloroplast</keyword>
<evidence type="ECO:0000256" key="4">
    <source>
        <dbReference type="ARBA" id="ARBA00022448"/>
    </source>
</evidence>
<keyword evidence="4" id="KW-0813">Transport</keyword>
<evidence type="ECO:0000256" key="5">
    <source>
        <dbReference type="ARBA" id="ARBA00022528"/>
    </source>
</evidence>
<dbReference type="InterPro" id="IPR006047">
    <property type="entry name" value="GH13_cat_dom"/>
</dbReference>
<dbReference type="InterPro" id="IPR013783">
    <property type="entry name" value="Ig-like_fold"/>
</dbReference>
<dbReference type="STRING" id="3750.A0A498IPU6"/>
<feature type="domain" description="Glycosyl hydrolase family 13 catalytic" evidence="15">
    <location>
        <begin position="1110"/>
        <end position="1485"/>
    </location>
</feature>
<dbReference type="Pfam" id="PF00128">
    <property type="entry name" value="Alpha-amylase"/>
    <property type="match status" value="1"/>
</dbReference>
<dbReference type="SMART" id="SM00642">
    <property type="entry name" value="Aamy"/>
    <property type="match status" value="1"/>
</dbReference>
<feature type="transmembrane region" description="Helical" evidence="14">
    <location>
        <begin position="465"/>
        <end position="484"/>
    </location>
</feature>
<protein>
    <recommendedName>
        <fullName evidence="15">Glycosyl hydrolase family 13 catalytic domain-containing protein</fullName>
    </recommendedName>
</protein>
<dbReference type="SUPFAM" id="SSF81296">
    <property type="entry name" value="E set domains"/>
    <property type="match status" value="1"/>
</dbReference>
<dbReference type="PANTHER" id="PTHR13018">
    <property type="entry name" value="PROBABLE MEMBRANE PROTEIN DUF221-RELATED"/>
    <property type="match status" value="1"/>
</dbReference>
<feature type="transmembrane region" description="Helical" evidence="14">
    <location>
        <begin position="572"/>
        <end position="602"/>
    </location>
</feature>
<feature type="transmembrane region" description="Helical" evidence="14">
    <location>
        <begin position="101"/>
        <end position="123"/>
    </location>
</feature>
<dbReference type="SUPFAM" id="SSF51445">
    <property type="entry name" value="(Trans)glycosidases"/>
    <property type="match status" value="1"/>
</dbReference>
<dbReference type="InterPro" id="IPR027815">
    <property type="entry name" value="CSC1/OSCA1-like_cyt"/>
</dbReference>
<dbReference type="CDD" id="cd02856">
    <property type="entry name" value="E_set_GDE_Isoamylase_N"/>
    <property type="match status" value="1"/>
</dbReference>
<dbReference type="EMBL" id="RDQH01000337">
    <property type="protein sequence ID" value="RXH84234.1"/>
    <property type="molecule type" value="Genomic_DNA"/>
</dbReference>
<feature type="transmembrane region" description="Helical" evidence="14">
    <location>
        <begin position="373"/>
        <end position="397"/>
    </location>
</feature>
<proteinExistence type="inferred from homology"/>
<dbReference type="InterPro" id="IPR003864">
    <property type="entry name" value="CSC1/OSCA1-like_7TM"/>
</dbReference>
<dbReference type="GO" id="GO:0019252">
    <property type="term" value="P:starch biosynthetic process"/>
    <property type="evidence" value="ECO:0007669"/>
    <property type="project" value="InterPro"/>
</dbReference>
<evidence type="ECO:0000256" key="8">
    <source>
        <dbReference type="ARBA" id="ARBA00022837"/>
    </source>
</evidence>
<evidence type="ECO:0000256" key="10">
    <source>
        <dbReference type="ARBA" id="ARBA00022989"/>
    </source>
</evidence>
<dbReference type="Proteomes" id="UP000290289">
    <property type="component" value="Chromosome 11"/>
</dbReference>
<dbReference type="InterPro" id="IPR048650">
    <property type="entry name" value="ISOA1-3-like_C"/>
</dbReference>
<sequence length="1618" mass="182649">MANFQDIMMSAAINILSAFGFLVAFGLLRLQPFNDRVYFPKWYLKGMRGSPTSSGATVRKFVNLDAKTYFKFLNWMPAALRMPEPELIDHAGLDSAAYIRIYVLGLKIFVPITALALGVLVPVNYMSNTLERSREVVFSDIDKLSISNIPSGSPKFFAHLVMSYVFTFWTCFVLYHEYKTVATKRLQFLASEKRRPDQFTVLVRNVPPDPDESVSEHIEHFFCVNHPGHYLTHQVVYNANKLAQVVDKKKSTKNWLVYYQNKFERNPKAKPTTKTGFLGLWGDRVDAIDYYNDTIKKLVEEEKQEREKVISDPDAIMPAAFVSFKTRWGAAVCAQTQQSRNPTIWLTEWAPEPRDIYWNNLAIPYVELNVRKLLMGVAFFFLTFFFMIPIAFVQSLANIEGIQKALPFLKPLLQISSVKSVVQGFLPGIALKIFLAILPMILMLMSKIEGLTSLSHLDRRSAAKYHLFILINVFLGSIVTGTALQQLEKLMNEPSTEFTKTVGRSIPMKGTFFITYVMVDGWSGIAAEILRLVPLILFHLKNTFLVKTEQDREQATDPGSLNFATNEPRTQLYFLLGLVYSVVTPILLPFILIFFAFAYVVYRHQIINVYDQKYESGAAFWPQVHLRVIIGLIIAQVLLMGLFSTLGVAKSTFILIPQPILTLWFHRVCKGRFESAFLKFPLQEAMVKDTVERATEPNLNLLNYLKDAYVHPVFKGGQMQNHEVDVDEEESSPLVVTKRTSQMGSKHEMATLPLSIAMQASCCLNCGTTELSKLTAANRYRHRHNGLRGSVKLGIERNLVFGEVVQNFKETPLRDRDLKVYATSRVSVEPMEQRVYTSTETEEAGKVSTYRFRTETGDMVKVFVRMKNAKCIVNIEVSSLHLSSNDRLLVLSWGIYRSDSSSFMPSNFRSSTPADRTTTLETPFTETSSGRFTLELEFEAKQIPFYLSFILKSPADADSSDLDIRSHRKTNFCFPVGFGRGYPAPLGLSFSNDGSMNFAIFSRNAESVVLCLYGETTAEKPVLELDLDPYVNRSGDIWHASFERGWDFVSYGYRFDEGNVLLDPYAKIISKSVPHGTGLKYLGRLCEEPAFNWAGDVRPDLAMEKLVVYRLNVTRFTEHKSSNLPTNIAGTFSGLTEKLEHLKHLGVNAVLLEPIFPFDEQKGPYFPIHIFSPMNWFGPSRGPVSAVNSMKDMVKKFHADGIEVLLEVVFTHTAEGEALQGIDISSYYHINGVADLKARNALNCNYPVVQQMVLDSLRYWVTEFHVDGFCFINASSLLRGSKGEYLSRPPLVEAIAFDPLLSKTKIIADRWDPHGSVPKETRFPHWKRWAEVNSKFSKDVRNFLRGEGLLSDLATRLCGNGDIFSDGRGPAFAFNFISRNSGLPLVDLVSFSGVKLASELSWNCGEEGPTDKTAVLERRLKQIRNFLFILFVSLGVPVLNMGDECGQSTGGSPAYSDRKAFDWNALGTGFATQTTQFIAFLSSFRIRRSDLLQERNFLKEENIDWYGSDQSSPKWEDPSCKFLAMKLKPDEEEATEPGDVSPPIWGDLFVAFSAAARSETVILPPPPEGMGWFRLVDTALPFPGFFSTDGEPVPEQMAGLFAYQMKSHSCALFEARCL</sequence>
<keyword evidence="13" id="KW-0407">Ion channel</keyword>
<dbReference type="InterPro" id="IPR004193">
    <property type="entry name" value="Glyco_hydro_13_N"/>
</dbReference>
<dbReference type="InterPro" id="IPR013780">
    <property type="entry name" value="Glyco_hydro_b"/>
</dbReference>
<evidence type="ECO:0000259" key="15">
    <source>
        <dbReference type="SMART" id="SM00642"/>
    </source>
</evidence>
<dbReference type="Pfam" id="PF13967">
    <property type="entry name" value="RSN1_TM"/>
    <property type="match status" value="1"/>
</dbReference>
<dbReference type="Pfam" id="PF02922">
    <property type="entry name" value="CBM_48"/>
    <property type="match status" value="1"/>
</dbReference>
<feature type="transmembrane region" description="Helical" evidence="14">
    <location>
        <begin position="6"/>
        <end position="28"/>
    </location>
</feature>
<feature type="transmembrane region" description="Helical" evidence="14">
    <location>
        <begin position="628"/>
        <end position="649"/>
    </location>
</feature>
<evidence type="ECO:0000256" key="13">
    <source>
        <dbReference type="ARBA" id="ARBA00023303"/>
    </source>
</evidence>
<evidence type="ECO:0000313" key="17">
    <source>
        <dbReference type="Proteomes" id="UP000290289"/>
    </source>
</evidence>
<evidence type="ECO:0000256" key="1">
    <source>
        <dbReference type="ARBA" id="ARBA00004141"/>
    </source>
</evidence>
<dbReference type="InterPro" id="IPR014756">
    <property type="entry name" value="Ig_E-set"/>
</dbReference>
<dbReference type="InterPro" id="IPR044505">
    <property type="entry name" value="GlgX_Isoamylase_N_E_set"/>
</dbReference>
<evidence type="ECO:0000256" key="7">
    <source>
        <dbReference type="ARBA" id="ARBA00022692"/>
    </source>
</evidence>
<keyword evidence="11" id="KW-0406">Ion transport</keyword>
<dbReference type="Gene3D" id="3.20.20.80">
    <property type="entry name" value="Glycosidases"/>
    <property type="match status" value="1"/>
</dbReference>
<evidence type="ECO:0000256" key="14">
    <source>
        <dbReference type="SAM" id="Phobius"/>
    </source>
</evidence>
<keyword evidence="6" id="KW-0934">Plastid</keyword>
<gene>
    <name evidence="16" type="ORF">DVH24_027133</name>
</gene>